<dbReference type="EMBL" id="SNWX01000014">
    <property type="protein sequence ID" value="TDO86448.1"/>
    <property type="molecule type" value="Genomic_DNA"/>
</dbReference>
<protein>
    <recommendedName>
        <fullName evidence="3">Outer membrane protein beta-barrel domain-containing protein</fullName>
    </recommendedName>
</protein>
<dbReference type="AlphaFoldDB" id="A0A4R6LMI2"/>
<dbReference type="SUPFAM" id="SSF56925">
    <property type="entry name" value="OMPA-like"/>
    <property type="match status" value="1"/>
</dbReference>
<organism evidence="1 2">
    <name type="scientific">Halanaerobium saccharolyticum</name>
    <dbReference type="NCBI Taxonomy" id="43595"/>
    <lineage>
        <taxon>Bacteria</taxon>
        <taxon>Bacillati</taxon>
        <taxon>Bacillota</taxon>
        <taxon>Clostridia</taxon>
        <taxon>Halanaerobiales</taxon>
        <taxon>Halanaerobiaceae</taxon>
        <taxon>Halanaerobium</taxon>
    </lineage>
</organism>
<evidence type="ECO:0000313" key="2">
    <source>
        <dbReference type="Proteomes" id="UP000295064"/>
    </source>
</evidence>
<accession>A0A4R6LMI2</accession>
<gene>
    <name evidence="1" type="ORF">DFR79_11420</name>
</gene>
<proteinExistence type="predicted"/>
<reference evidence="1 2" key="1">
    <citation type="submission" date="2019-03" db="EMBL/GenBank/DDBJ databases">
        <title>Subsurface microbial communities from deep shales in Ohio and West Virginia, USA.</title>
        <authorList>
            <person name="Wrighton K."/>
        </authorList>
    </citation>
    <scope>NUCLEOTIDE SEQUENCE [LARGE SCALE GENOMIC DNA]</scope>
    <source>
        <strain evidence="1 2">MA284_T2</strain>
    </source>
</reference>
<evidence type="ECO:0008006" key="3">
    <source>
        <dbReference type="Google" id="ProtNLM"/>
    </source>
</evidence>
<dbReference type="Gene3D" id="2.40.160.20">
    <property type="match status" value="1"/>
</dbReference>
<dbReference type="Proteomes" id="UP000295064">
    <property type="component" value="Unassembled WGS sequence"/>
</dbReference>
<evidence type="ECO:0000313" key="1">
    <source>
        <dbReference type="EMBL" id="TDO86448.1"/>
    </source>
</evidence>
<dbReference type="InterPro" id="IPR011250">
    <property type="entry name" value="OMP/PagP_B-barrel"/>
</dbReference>
<name>A0A4R6LMI2_9FIRM</name>
<comment type="caution">
    <text evidence="1">The sequence shown here is derived from an EMBL/GenBank/DDBJ whole genome shotgun (WGS) entry which is preliminary data.</text>
</comment>
<dbReference type="RefSeq" id="WP_133515248.1">
    <property type="nucleotide sequence ID" value="NZ_SNWX01000014.1"/>
</dbReference>
<sequence length="138" mass="15196">MIDNTNLHATDLNTSDYLKINDSLEIEVSGVFVDVEKPINEFFAVNGGIGLYSGEISFSESIEEYYGGTTYSDSASGSDDLERGFGFKFGASTNYNLTKNLSLLGEANYRILELDIDNTSESIDFDGLEFKAGLSYQF</sequence>